<dbReference type="SUPFAM" id="SSF75304">
    <property type="entry name" value="Amidase signature (AS) enzymes"/>
    <property type="match status" value="1"/>
</dbReference>
<dbReference type="InterPro" id="IPR020556">
    <property type="entry name" value="Amidase_CS"/>
</dbReference>
<comment type="caution">
    <text evidence="3">The sequence shown here is derived from an EMBL/GenBank/DDBJ whole genome shotgun (WGS) entry which is preliminary data.</text>
</comment>
<dbReference type="AlphaFoldDB" id="A0A937VX97"/>
<dbReference type="PANTHER" id="PTHR11895">
    <property type="entry name" value="TRANSAMIDASE"/>
    <property type="match status" value="1"/>
</dbReference>
<protein>
    <submittedName>
        <fullName evidence="3">Amidase</fullName>
    </submittedName>
</protein>
<dbReference type="EMBL" id="VGLS01000004">
    <property type="protein sequence ID" value="MBM3222248.1"/>
    <property type="molecule type" value="Genomic_DNA"/>
</dbReference>
<dbReference type="Proteomes" id="UP000712673">
    <property type="component" value="Unassembled WGS sequence"/>
</dbReference>
<evidence type="ECO:0000313" key="4">
    <source>
        <dbReference type="Proteomes" id="UP000712673"/>
    </source>
</evidence>
<reference evidence="3" key="1">
    <citation type="submission" date="2019-03" db="EMBL/GenBank/DDBJ databases">
        <title>Lake Tanganyika Metagenome-Assembled Genomes (MAGs).</title>
        <authorList>
            <person name="Tran P."/>
        </authorList>
    </citation>
    <scope>NUCLEOTIDE SEQUENCE</scope>
    <source>
        <strain evidence="3">K_DeepCast_65m_m2_066</strain>
    </source>
</reference>
<dbReference type="InterPro" id="IPR036928">
    <property type="entry name" value="AS_sf"/>
</dbReference>
<feature type="domain" description="Amidase" evidence="2">
    <location>
        <begin position="27"/>
        <end position="455"/>
    </location>
</feature>
<dbReference type="InterPro" id="IPR000120">
    <property type="entry name" value="Amidase"/>
</dbReference>
<evidence type="ECO:0000256" key="1">
    <source>
        <dbReference type="ARBA" id="ARBA00009199"/>
    </source>
</evidence>
<proteinExistence type="inferred from homology"/>
<evidence type="ECO:0000259" key="2">
    <source>
        <dbReference type="Pfam" id="PF01425"/>
    </source>
</evidence>
<dbReference type="InterPro" id="IPR023631">
    <property type="entry name" value="Amidase_dom"/>
</dbReference>
<sequence>MAFREYDQYDATGLAALVRQRQVTPQELLDAAIERVEARDGTINAVVTKMYDQARGSIAAGLPNGPFEGVPFMLKDLGVLYAGVRTSNGSRIFADFVPDHDSTLVERYKAAGLVIMGKTNTPELGVAATTEPLLFGPTRNPWSLTHSAGGSSGGAAAAVAAGYLPMAHATDGGGSIRIPASMCGLFGLKPSRARNPAGPDLGEGLAGMATGHCVSRSVRDSAALLDATHGPAVGDPYAAPPLARPLLDEVGAAPGRLRIAMCTTDYLGNPIHPECAAAVQAAARLCASLGHDIEEARPDFSGLPLSRAWRVIPAANLWLNVSARARALGRDPLPGDVEPLTWAWMQEGRRLTAADYLETVSIMHGLGRRLGAFLERYDLLLTATLARPPLALGEMRMTSDDVDRYVAFLFDEVAPLTPLFNQTGGAAMSVPLAWSSEGLPLGVQFGGGLGDEPTLIRLAAQLEQAQPWANRRPANGE</sequence>
<dbReference type="PROSITE" id="PS00571">
    <property type="entry name" value="AMIDASES"/>
    <property type="match status" value="1"/>
</dbReference>
<accession>A0A937VX97</accession>
<gene>
    <name evidence="3" type="ORF">FJZ47_00365</name>
</gene>
<name>A0A937VX97_UNCTE</name>
<organism evidence="3 4">
    <name type="scientific">Tectimicrobiota bacterium</name>
    <dbReference type="NCBI Taxonomy" id="2528274"/>
    <lineage>
        <taxon>Bacteria</taxon>
        <taxon>Pseudomonadati</taxon>
        <taxon>Nitrospinota/Tectimicrobiota group</taxon>
        <taxon>Candidatus Tectimicrobiota</taxon>
    </lineage>
</organism>
<dbReference type="GO" id="GO:0003824">
    <property type="term" value="F:catalytic activity"/>
    <property type="evidence" value="ECO:0007669"/>
    <property type="project" value="InterPro"/>
</dbReference>
<dbReference type="PANTHER" id="PTHR11895:SF7">
    <property type="entry name" value="GLUTAMYL-TRNA(GLN) AMIDOTRANSFERASE SUBUNIT A, MITOCHONDRIAL"/>
    <property type="match status" value="1"/>
</dbReference>
<evidence type="ECO:0000313" key="3">
    <source>
        <dbReference type="EMBL" id="MBM3222248.1"/>
    </source>
</evidence>
<dbReference type="Pfam" id="PF01425">
    <property type="entry name" value="Amidase"/>
    <property type="match status" value="1"/>
</dbReference>
<dbReference type="Gene3D" id="3.90.1300.10">
    <property type="entry name" value="Amidase signature (AS) domain"/>
    <property type="match status" value="1"/>
</dbReference>
<comment type="similarity">
    <text evidence="1">Belongs to the amidase family.</text>
</comment>